<protein>
    <recommendedName>
        <fullName evidence="9">Beta-ketoacyl-[acyl-carrier-protein] synthase III</fullName>
        <shortName evidence="9">Beta-ketoacyl-ACP synthase III</shortName>
        <shortName evidence="9">KAS III</shortName>
        <ecNumber evidence="9">2.3.1.180</ecNumber>
    </recommendedName>
    <alternativeName>
        <fullName evidence="9">3-oxoacyl-[acyl-carrier-protein] synthase 3</fullName>
    </alternativeName>
    <alternativeName>
        <fullName evidence="9">3-oxoacyl-[acyl-carrier-protein] synthase III</fullName>
    </alternativeName>
</protein>
<dbReference type="Pfam" id="PF08541">
    <property type="entry name" value="ACP_syn_III_C"/>
    <property type="match status" value="1"/>
</dbReference>
<evidence type="ECO:0000259" key="10">
    <source>
        <dbReference type="Pfam" id="PF08541"/>
    </source>
</evidence>
<dbReference type="RefSeq" id="WP_231121745.1">
    <property type="nucleotide sequence ID" value="NZ_RBWV01000012.1"/>
</dbReference>
<dbReference type="AlphaFoldDB" id="A0A420XP29"/>
<dbReference type="CDD" id="cd00830">
    <property type="entry name" value="KAS_III"/>
    <property type="match status" value="1"/>
</dbReference>
<keyword evidence="2 9" id="KW-0444">Lipid biosynthesis</keyword>
<evidence type="ECO:0000256" key="5">
    <source>
        <dbReference type="ARBA" id="ARBA00023098"/>
    </source>
</evidence>
<dbReference type="FunCoup" id="A0A420XP29">
    <property type="interactions" value="199"/>
</dbReference>
<dbReference type="Gene3D" id="3.40.47.10">
    <property type="match status" value="2"/>
</dbReference>
<feature type="region of interest" description="ACP-binding" evidence="9">
    <location>
        <begin position="264"/>
        <end position="268"/>
    </location>
</feature>
<dbReference type="GO" id="GO:0006633">
    <property type="term" value="P:fatty acid biosynthetic process"/>
    <property type="evidence" value="ECO:0007669"/>
    <property type="project" value="UniProtKB-UniRule"/>
</dbReference>
<keyword evidence="9" id="KW-0963">Cytoplasm</keyword>
<accession>A0A420XP29</accession>
<comment type="subunit">
    <text evidence="9">Homodimer.</text>
</comment>
<keyword evidence="6 9" id="KW-0275">Fatty acid biosynthesis</keyword>
<evidence type="ECO:0000259" key="11">
    <source>
        <dbReference type="Pfam" id="PF08545"/>
    </source>
</evidence>
<evidence type="ECO:0000256" key="4">
    <source>
        <dbReference type="ARBA" id="ARBA00022832"/>
    </source>
</evidence>
<dbReference type="NCBIfam" id="NF006829">
    <property type="entry name" value="PRK09352.1"/>
    <property type="match status" value="1"/>
</dbReference>
<sequence>MSAGEARPEIRIAPGAAGSTLLSLGVYRPSRVVDNAEICTMIDSTDEWIQQRSGIRERRWAGPDESLLVMAEHASRQALGAAGLQGSDIDLVLLTTMTSFSTTPTAANLLQAAIGSQGGALEMNSACAGFPYALAVADQAVRGGSARHVLVVGVERMTDLLDLSDRGTMFLFGDGAGAVVVGPSDSPGIGPVAWGSWGEQAEALDVAPLLGDVVRGEATGDPVLRMKGQSVFRWAVTEMPRVGQQALDAAGVKGEQLAAFVPHQANTRIIDAMVKAMALPPEVVVADDVRWTGNTSAASIPLAMEHVLRDGKAAPGDLALLVGFGGGLSHAAQVVALPAAYAPAP</sequence>
<comment type="domain">
    <text evidence="9">The last Arg residue of the ACP-binding site is essential for the weak association between ACP/AcpP and FabH.</text>
</comment>
<evidence type="ECO:0000256" key="9">
    <source>
        <dbReference type="HAMAP-Rule" id="MF_01815"/>
    </source>
</evidence>
<dbReference type="Proteomes" id="UP000281955">
    <property type="component" value="Unassembled WGS sequence"/>
</dbReference>
<dbReference type="PANTHER" id="PTHR43091:SF1">
    <property type="entry name" value="BETA-KETOACYL-[ACYL-CARRIER-PROTEIN] SYNTHASE III, CHLOROPLASTIC"/>
    <property type="match status" value="1"/>
</dbReference>
<evidence type="ECO:0000256" key="7">
    <source>
        <dbReference type="ARBA" id="ARBA00023268"/>
    </source>
</evidence>
<comment type="subcellular location">
    <subcellularLocation>
        <location evidence="9">Cytoplasm</location>
    </subcellularLocation>
</comment>
<dbReference type="UniPathway" id="UPA00094"/>
<dbReference type="InterPro" id="IPR013747">
    <property type="entry name" value="ACP_syn_III_C"/>
</dbReference>
<evidence type="ECO:0000313" key="13">
    <source>
        <dbReference type="Proteomes" id="UP000281955"/>
    </source>
</evidence>
<organism evidence="12 13">
    <name type="scientific">Motilibacter peucedani</name>
    <dbReference type="NCBI Taxonomy" id="598650"/>
    <lineage>
        <taxon>Bacteria</taxon>
        <taxon>Bacillati</taxon>
        <taxon>Actinomycetota</taxon>
        <taxon>Actinomycetes</taxon>
        <taxon>Motilibacterales</taxon>
        <taxon>Motilibacteraceae</taxon>
        <taxon>Motilibacter</taxon>
    </lineage>
</organism>
<feature type="active site" evidence="9">
    <location>
        <position position="294"/>
    </location>
</feature>
<comment type="pathway">
    <text evidence="9">Lipid metabolism; fatty acid biosynthesis.</text>
</comment>
<dbReference type="Pfam" id="PF08545">
    <property type="entry name" value="ACP_syn_III"/>
    <property type="match status" value="1"/>
</dbReference>
<dbReference type="GO" id="GO:0004315">
    <property type="term" value="F:3-oxoacyl-[acyl-carrier-protein] synthase activity"/>
    <property type="evidence" value="ECO:0007669"/>
    <property type="project" value="InterPro"/>
</dbReference>
<dbReference type="EMBL" id="RBWV01000012">
    <property type="protein sequence ID" value="RKS73947.1"/>
    <property type="molecule type" value="Genomic_DNA"/>
</dbReference>
<evidence type="ECO:0000313" key="12">
    <source>
        <dbReference type="EMBL" id="RKS73947.1"/>
    </source>
</evidence>
<keyword evidence="8 9" id="KW-0012">Acyltransferase</keyword>
<dbReference type="InterPro" id="IPR004655">
    <property type="entry name" value="FabH"/>
</dbReference>
<keyword evidence="3 9" id="KW-0808">Transferase</keyword>
<dbReference type="GO" id="GO:0033818">
    <property type="term" value="F:beta-ketoacyl-acyl-carrier-protein synthase III activity"/>
    <property type="evidence" value="ECO:0007669"/>
    <property type="project" value="UniProtKB-UniRule"/>
</dbReference>
<evidence type="ECO:0000256" key="1">
    <source>
        <dbReference type="ARBA" id="ARBA00008642"/>
    </source>
</evidence>
<gene>
    <name evidence="9" type="primary">fabH</name>
    <name evidence="12" type="ORF">CLV35_2443</name>
</gene>
<evidence type="ECO:0000256" key="2">
    <source>
        <dbReference type="ARBA" id="ARBA00022516"/>
    </source>
</evidence>
<dbReference type="EC" id="2.3.1.180" evidence="9"/>
<dbReference type="InterPro" id="IPR013751">
    <property type="entry name" value="ACP_syn_III_N"/>
</dbReference>
<comment type="similarity">
    <text evidence="1 9">Belongs to the thiolase-like superfamily. FabH family.</text>
</comment>
<name>A0A420XP29_9ACTN</name>
<feature type="active site" evidence="9">
    <location>
        <position position="263"/>
    </location>
</feature>
<feature type="active site" evidence="9">
    <location>
        <position position="127"/>
    </location>
</feature>
<dbReference type="NCBIfam" id="TIGR00747">
    <property type="entry name" value="fabH"/>
    <property type="match status" value="1"/>
</dbReference>
<keyword evidence="13" id="KW-1185">Reference proteome</keyword>
<comment type="function">
    <text evidence="9">Catalyzes the condensation reaction of fatty acid synthesis by the addition to an acyl acceptor of two carbons from malonyl-ACP. Catalyzes the first condensation reaction which initiates fatty acid synthesis and may therefore play a role in governing the total rate of fatty acid production. Possesses both acetoacetyl-ACP synthase and acetyl transacylase activities. Its substrate specificity determines the biosynthesis of branched-chain and/or straight-chain of fatty acids.</text>
</comment>
<keyword evidence="5 9" id="KW-0443">Lipid metabolism</keyword>
<dbReference type="HAMAP" id="MF_01815">
    <property type="entry name" value="FabH"/>
    <property type="match status" value="1"/>
</dbReference>
<proteinExistence type="inferred from homology"/>
<evidence type="ECO:0000256" key="3">
    <source>
        <dbReference type="ARBA" id="ARBA00022679"/>
    </source>
</evidence>
<comment type="caution">
    <text evidence="12">The sequence shown here is derived from an EMBL/GenBank/DDBJ whole genome shotgun (WGS) entry which is preliminary data.</text>
</comment>
<dbReference type="GO" id="GO:0005737">
    <property type="term" value="C:cytoplasm"/>
    <property type="evidence" value="ECO:0007669"/>
    <property type="project" value="UniProtKB-SubCell"/>
</dbReference>
<keyword evidence="4 9" id="KW-0276">Fatty acid metabolism</keyword>
<keyword evidence="7 9" id="KW-0511">Multifunctional enzyme</keyword>
<feature type="domain" description="Beta-ketoacyl-[acyl-carrier-protein] synthase III N-terminal" evidence="11">
    <location>
        <begin position="122"/>
        <end position="196"/>
    </location>
</feature>
<reference evidence="12 13" key="1">
    <citation type="submission" date="2018-10" db="EMBL/GenBank/DDBJ databases">
        <title>Genomic Encyclopedia of Archaeal and Bacterial Type Strains, Phase II (KMG-II): from individual species to whole genera.</title>
        <authorList>
            <person name="Goeker M."/>
        </authorList>
    </citation>
    <scope>NUCLEOTIDE SEQUENCE [LARGE SCALE GENOMIC DNA]</scope>
    <source>
        <strain evidence="12 13">RP-AC37</strain>
    </source>
</reference>
<feature type="domain" description="Beta-ketoacyl-[acyl-carrier-protein] synthase III C-terminal" evidence="10">
    <location>
        <begin position="247"/>
        <end position="335"/>
    </location>
</feature>
<dbReference type="InParanoid" id="A0A420XP29"/>
<evidence type="ECO:0000256" key="8">
    <source>
        <dbReference type="ARBA" id="ARBA00023315"/>
    </source>
</evidence>
<dbReference type="InterPro" id="IPR016039">
    <property type="entry name" value="Thiolase-like"/>
</dbReference>
<comment type="catalytic activity">
    <reaction evidence="9">
        <text>malonyl-[ACP] + acetyl-CoA + H(+) = 3-oxobutanoyl-[ACP] + CO2 + CoA</text>
        <dbReference type="Rhea" id="RHEA:12080"/>
        <dbReference type="Rhea" id="RHEA-COMP:9623"/>
        <dbReference type="Rhea" id="RHEA-COMP:9625"/>
        <dbReference type="ChEBI" id="CHEBI:15378"/>
        <dbReference type="ChEBI" id="CHEBI:16526"/>
        <dbReference type="ChEBI" id="CHEBI:57287"/>
        <dbReference type="ChEBI" id="CHEBI:57288"/>
        <dbReference type="ChEBI" id="CHEBI:78449"/>
        <dbReference type="ChEBI" id="CHEBI:78450"/>
        <dbReference type="EC" id="2.3.1.180"/>
    </reaction>
</comment>
<evidence type="ECO:0000256" key="6">
    <source>
        <dbReference type="ARBA" id="ARBA00023160"/>
    </source>
</evidence>
<dbReference type="SUPFAM" id="SSF53901">
    <property type="entry name" value="Thiolase-like"/>
    <property type="match status" value="1"/>
</dbReference>
<dbReference type="PANTHER" id="PTHR43091">
    <property type="entry name" value="3-OXOACYL-[ACYL-CARRIER-PROTEIN] SYNTHASE"/>
    <property type="match status" value="1"/>
</dbReference>